<accession>A0A9D4M3S9</accession>
<organism evidence="1 2">
    <name type="scientific">Dreissena polymorpha</name>
    <name type="common">Zebra mussel</name>
    <name type="synonym">Mytilus polymorpha</name>
    <dbReference type="NCBI Taxonomy" id="45954"/>
    <lineage>
        <taxon>Eukaryota</taxon>
        <taxon>Metazoa</taxon>
        <taxon>Spiralia</taxon>
        <taxon>Lophotrochozoa</taxon>
        <taxon>Mollusca</taxon>
        <taxon>Bivalvia</taxon>
        <taxon>Autobranchia</taxon>
        <taxon>Heteroconchia</taxon>
        <taxon>Euheterodonta</taxon>
        <taxon>Imparidentia</taxon>
        <taxon>Neoheterodontei</taxon>
        <taxon>Myida</taxon>
        <taxon>Dreissenoidea</taxon>
        <taxon>Dreissenidae</taxon>
        <taxon>Dreissena</taxon>
    </lineage>
</organism>
<keyword evidence="2" id="KW-1185">Reference proteome</keyword>
<gene>
    <name evidence="1" type="ORF">DPMN_031798</name>
</gene>
<comment type="caution">
    <text evidence="1">The sequence shown here is derived from an EMBL/GenBank/DDBJ whole genome shotgun (WGS) entry which is preliminary data.</text>
</comment>
<sequence>MVEWLYSGLPFQRSAVQFPAGALEISEMLRGFPTQLEMYWYETQVMLACIGAIH</sequence>
<reference evidence="1" key="2">
    <citation type="submission" date="2020-11" db="EMBL/GenBank/DDBJ databases">
        <authorList>
            <person name="McCartney M.A."/>
            <person name="Auch B."/>
            <person name="Kono T."/>
            <person name="Mallez S."/>
            <person name="Becker A."/>
            <person name="Gohl D.M."/>
            <person name="Silverstein K.A.T."/>
            <person name="Koren S."/>
            <person name="Bechman K.B."/>
            <person name="Herman A."/>
            <person name="Abrahante J.E."/>
            <person name="Garbe J."/>
        </authorList>
    </citation>
    <scope>NUCLEOTIDE SEQUENCE</scope>
    <source>
        <strain evidence="1">Duluth1</strain>
        <tissue evidence="1">Whole animal</tissue>
    </source>
</reference>
<protein>
    <submittedName>
        <fullName evidence="1">Uncharacterized protein</fullName>
    </submittedName>
</protein>
<reference evidence="1" key="1">
    <citation type="journal article" date="2019" name="bioRxiv">
        <title>The Genome of the Zebra Mussel, Dreissena polymorpha: A Resource for Invasive Species Research.</title>
        <authorList>
            <person name="McCartney M.A."/>
            <person name="Auch B."/>
            <person name="Kono T."/>
            <person name="Mallez S."/>
            <person name="Zhang Y."/>
            <person name="Obille A."/>
            <person name="Becker A."/>
            <person name="Abrahante J.E."/>
            <person name="Garbe J."/>
            <person name="Badalamenti J.P."/>
            <person name="Herman A."/>
            <person name="Mangelson H."/>
            <person name="Liachko I."/>
            <person name="Sullivan S."/>
            <person name="Sone E.D."/>
            <person name="Koren S."/>
            <person name="Silverstein K.A.T."/>
            <person name="Beckman K.B."/>
            <person name="Gohl D.M."/>
        </authorList>
    </citation>
    <scope>NUCLEOTIDE SEQUENCE</scope>
    <source>
        <strain evidence="1">Duluth1</strain>
        <tissue evidence="1">Whole animal</tissue>
    </source>
</reference>
<evidence type="ECO:0000313" key="1">
    <source>
        <dbReference type="EMBL" id="KAH3868647.1"/>
    </source>
</evidence>
<name>A0A9D4M3S9_DREPO</name>
<dbReference type="Proteomes" id="UP000828390">
    <property type="component" value="Unassembled WGS sequence"/>
</dbReference>
<evidence type="ECO:0000313" key="2">
    <source>
        <dbReference type="Proteomes" id="UP000828390"/>
    </source>
</evidence>
<dbReference type="EMBL" id="JAIWYP010000002">
    <property type="protein sequence ID" value="KAH3868647.1"/>
    <property type="molecule type" value="Genomic_DNA"/>
</dbReference>
<dbReference type="AlphaFoldDB" id="A0A9D4M3S9"/>
<proteinExistence type="predicted"/>